<dbReference type="InterPro" id="IPR000086">
    <property type="entry name" value="NUDIX_hydrolase_dom"/>
</dbReference>
<dbReference type="SUPFAM" id="SSF55811">
    <property type="entry name" value="Nudix"/>
    <property type="match status" value="1"/>
</dbReference>
<gene>
    <name evidence="6" type="ORF">DQ384_30810</name>
</gene>
<comment type="caution">
    <text evidence="6">The sequence shown here is derived from an EMBL/GenBank/DDBJ whole genome shotgun (WGS) entry which is preliminary data.</text>
</comment>
<evidence type="ECO:0000313" key="6">
    <source>
        <dbReference type="EMBL" id="RCG25903.1"/>
    </source>
</evidence>
<dbReference type="OrthoDB" id="9814308at2"/>
<comment type="cofactor">
    <cofactor evidence="1">
        <name>Mg(2+)</name>
        <dbReference type="ChEBI" id="CHEBI:18420"/>
    </cofactor>
</comment>
<dbReference type="EMBL" id="QOIL01000021">
    <property type="protein sequence ID" value="RCG25903.1"/>
    <property type="molecule type" value="Genomic_DNA"/>
</dbReference>
<dbReference type="AlphaFoldDB" id="A0A367F6C8"/>
<dbReference type="InterPro" id="IPR015797">
    <property type="entry name" value="NUDIX_hydrolase-like_dom_sf"/>
</dbReference>
<dbReference type="InterPro" id="IPR020084">
    <property type="entry name" value="NUDIX_hydrolase_CS"/>
</dbReference>
<organism evidence="6 7">
    <name type="scientific">Sphaerisporangium album</name>
    <dbReference type="NCBI Taxonomy" id="509200"/>
    <lineage>
        <taxon>Bacteria</taxon>
        <taxon>Bacillati</taxon>
        <taxon>Actinomycetota</taxon>
        <taxon>Actinomycetes</taxon>
        <taxon>Streptosporangiales</taxon>
        <taxon>Streptosporangiaceae</taxon>
        <taxon>Sphaerisporangium</taxon>
    </lineage>
</organism>
<accession>A0A367F6C8</accession>
<evidence type="ECO:0000256" key="1">
    <source>
        <dbReference type="ARBA" id="ARBA00001946"/>
    </source>
</evidence>
<reference evidence="6 7" key="1">
    <citation type="submission" date="2018-06" db="EMBL/GenBank/DDBJ databases">
        <title>Sphaerisporangium craniellae sp. nov., isolated from a marine sponge in the South China Sea.</title>
        <authorList>
            <person name="Li L."/>
        </authorList>
    </citation>
    <scope>NUCLEOTIDE SEQUENCE [LARGE SCALE GENOMIC DNA]</scope>
    <source>
        <strain evidence="6 7">CCTCC AA 208026</strain>
    </source>
</reference>
<evidence type="ECO:0000259" key="5">
    <source>
        <dbReference type="PROSITE" id="PS51462"/>
    </source>
</evidence>
<evidence type="ECO:0000313" key="7">
    <source>
        <dbReference type="Proteomes" id="UP000253094"/>
    </source>
</evidence>
<dbReference type="Pfam" id="PF00293">
    <property type="entry name" value="NUDIX"/>
    <property type="match status" value="1"/>
</dbReference>
<sequence>MDHQHLHSVSVAGVIIDDQRRALLIQRRDNGHWEAPGGVLELDEDIETGLVREVREETGLEVRPIALTGVYKNMTRGIVALVFRCRAVAGSLAETDESRAFLWATADEVRTLASEAFAVRIVDAMDPTQAPTVRQHDGKHLIDTTRHAAEMSHIVRVSSTTAHGRSDQA</sequence>
<dbReference type="PROSITE" id="PS00893">
    <property type="entry name" value="NUDIX_BOX"/>
    <property type="match status" value="1"/>
</dbReference>
<dbReference type="GO" id="GO:0016787">
    <property type="term" value="F:hydrolase activity"/>
    <property type="evidence" value="ECO:0007669"/>
    <property type="project" value="UniProtKB-KW"/>
</dbReference>
<dbReference type="PANTHER" id="PTHR43046:SF14">
    <property type="entry name" value="MUTT_NUDIX FAMILY PROTEIN"/>
    <property type="match status" value="1"/>
</dbReference>
<comment type="similarity">
    <text evidence="2 4">Belongs to the Nudix hydrolase family.</text>
</comment>
<dbReference type="PROSITE" id="PS51462">
    <property type="entry name" value="NUDIX"/>
    <property type="match status" value="1"/>
</dbReference>
<name>A0A367F6C8_9ACTN</name>
<evidence type="ECO:0000256" key="3">
    <source>
        <dbReference type="ARBA" id="ARBA00022801"/>
    </source>
</evidence>
<feature type="domain" description="Nudix hydrolase" evidence="5">
    <location>
        <begin position="5"/>
        <end position="126"/>
    </location>
</feature>
<evidence type="ECO:0000256" key="2">
    <source>
        <dbReference type="ARBA" id="ARBA00005582"/>
    </source>
</evidence>
<keyword evidence="3 4" id="KW-0378">Hydrolase</keyword>
<dbReference type="InterPro" id="IPR020476">
    <property type="entry name" value="Nudix_hydrolase"/>
</dbReference>
<proteinExistence type="inferred from homology"/>
<dbReference type="RefSeq" id="WP_114032392.1">
    <property type="nucleotide sequence ID" value="NZ_QOIL01000021.1"/>
</dbReference>
<evidence type="ECO:0000256" key="4">
    <source>
        <dbReference type="RuleBase" id="RU003476"/>
    </source>
</evidence>
<dbReference type="PANTHER" id="PTHR43046">
    <property type="entry name" value="GDP-MANNOSE MANNOSYL HYDROLASE"/>
    <property type="match status" value="1"/>
</dbReference>
<keyword evidence="7" id="KW-1185">Reference proteome</keyword>
<dbReference type="Proteomes" id="UP000253094">
    <property type="component" value="Unassembled WGS sequence"/>
</dbReference>
<dbReference type="PRINTS" id="PR00502">
    <property type="entry name" value="NUDIXFAMILY"/>
</dbReference>
<protein>
    <submittedName>
        <fullName evidence="6">NUDIX domain-containing protein</fullName>
    </submittedName>
</protein>
<dbReference type="Gene3D" id="3.90.79.10">
    <property type="entry name" value="Nucleoside Triphosphate Pyrophosphohydrolase"/>
    <property type="match status" value="1"/>
</dbReference>